<evidence type="ECO:0000313" key="2">
    <source>
        <dbReference type="Proteomes" id="UP001057134"/>
    </source>
</evidence>
<name>A0ABY4RQ22_9BACL</name>
<dbReference type="Proteomes" id="UP001057134">
    <property type="component" value="Chromosome"/>
</dbReference>
<reference evidence="1" key="2">
    <citation type="journal article" date="2021" name="J Anim Sci Technol">
        <title>Complete genome sequence of Paenibacillus konkukensis sp. nov. SK3146 as a potential probiotic strain.</title>
        <authorList>
            <person name="Jung H.I."/>
            <person name="Park S."/>
            <person name="Niu K.M."/>
            <person name="Lee S.W."/>
            <person name="Kothari D."/>
            <person name="Yi K.J."/>
            <person name="Kim S.K."/>
        </authorList>
    </citation>
    <scope>NUCLEOTIDE SEQUENCE</scope>
    <source>
        <strain evidence="1">SK3146</strain>
    </source>
</reference>
<dbReference type="EMBL" id="CP027059">
    <property type="protein sequence ID" value="UQZ83452.1"/>
    <property type="molecule type" value="Genomic_DNA"/>
</dbReference>
<organism evidence="1 2">
    <name type="scientific">Paenibacillus konkukensis</name>
    <dbReference type="NCBI Taxonomy" id="2020716"/>
    <lineage>
        <taxon>Bacteria</taxon>
        <taxon>Bacillati</taxon>
        <taxon>Bacillota</taxon>
        <taxon>Bacilli</taxon>
        <taxon>Bacillales</taxon>
        <taxon>Paenibacillaceae</taxon>
        <taxon>Paenibacillus</taxon>
    </lineage>
</organism>
<protein>
    <recommendedName>
        <fullName evidence="3">Cold-inducible protein YdjO</fullName>
    </recommendedName>
</protein>
<dbReference type="InterPro" id="IPR025916">
    <property type="entry name" value="YdjO"/>
</dbReference>
<reference evidence="1" key="1">
    <citation type="submission" date="2018-02" db="EMBL/GenBank/DDBJ databases">
        <authorList>
            <person name="Kim S.-K."/>
            <person name="Jung H.-I."/>
            <person name="Lee S.-W."/>
        </authorList>
    </citation>
    <scope>NUCLEOTIDE SEQUENCE</scope>
    <source>
        <strain evidence="1">SK3146</strain>
    </source>
</reference>
<proteinExistence type="predicted"/>
<sequence length="76" mass="8894">MYSRKKTMENVPEEDTMIWSCTKENCSGWIRDNFAFEYVPTCWQCQSPMVKSMRMLPLLVNTNGNLKLIKKGIQIS</sequence>
<evidence type="ECO:0000313" key="1">
    <source>
        <dbReference type="EMBL" id="UQZ83452.1"/>
    </source>
</evidence>
<dbReference type="RefSeq" id="WP_249865466.1">
    <property type="nucleotide sequence ID" value="NZ_CP027059.1"/>
</dbReference>
<evidence type="ECO:0008006" key="3">
    <source>
        <dbReference type="Google" id="ProtNLM"/>
    </source>
</evidence>
<keyword evidence="2" id="KW-1185">Reference proteome</keyword>
<dbReference type="Pfam" id="PF14169">
    <property type="entry name" value="YdjO"/>
    <property type="match status" value="1"/>
</dbReference>
<accession>A0ABY4RQ22</accession>
<gene>
    <name evidence="1" type="ORF">SK3146_02639</name>
</gene>